<accession>A0A915IDN9</accession>
<evidence type="ECO:0000313" key="2">
    <source>
        <dbReference type="WBParaSite" id="nRc.2.0.1.t12012-RA"/>
    </source>
</evidence>
<dbReference type="WBParaSite" id="nRc.2.0.1.t12012-RA">
    <property type="protein sequence ID" value="nRc.2.0.1.t12012-RA"/>
    <property type="gene ID" value="nRc.2.0.1.g12012"/>
</dbReference>
<name>A0A915IDN9_ROMCU</name>
<dbReference type="InterPro" id="IPR022709">
    <property type="entry name" value="SCAI"/>
</dbReference>
<dbReference type="OMA" id="FANADNC"/>
<keyword evidence="1" id="KW-1185">Reference proteome</keyword>
<organism evidence="1 2">
    <name type="scientific">Romanomermis culicivorax</name>
    <name type="common">Nematode worm</name>
    <dbReference type="NCBI Taxonomy" id="13658"/>
    <lineage>
        <taxon>Eukaryota</taxon>
        <taxon>Metazoa</taxon>
        <taxon>Ecdysozoa</taxon>
        <taxon>Nematoda</taxon>
        <taxon>Enoplea</taxon>
        <taxon>Dorylaimia</taxon>
        <taxon>Mermithida</taxon>
        <taxon>Mermithoidea</taxon>
        <taxon>Mermithidae</taxon>
        <taxon>Romanomermis</taxon>
    </lineage>
</organism>
<proteinExistence type="predicted"/>
<dbReference type="Proteomes" id="UP000887565">
    <property type="component" value="Unplaced"/>
</dbReference>
<dbReference type="GO" id="GO:0006351">
    <property type="term" value="P:DNA-templated transcription"/>
    <property type="evidence" value="ECO:0007669"/>
    <property type="project" value="InterPro"/>
</dbReference>
<sequence>MYCDDNVWEKYFGQTFDAYNRTWKFQRKYSTRTSNVTYLMEAFSFYSAIRSRGYYSTASKELKYDTNFGLVELNGEVDEFVHIYGSSEDELEWTVVINEALDFANADNCLSIVDMDTVTVVLSHRMSVFNCISSSDWNINGQLWLNQAIIIGSKLNQVKFSELTIDMYHILQTLEREISQETIKLMGQDSTSSSSPVLFDHIKGDNGQLKENPNKILLYKPTIETVFLCLSLSMKKQTMNSVVLLYLSADGVPDLNCNEL</sequence>
<dbReference type="PANTHER" id="PTHR21243">
    <property type="entry name" value="PROTEIN SCAI"/>
    <property type="match status" value="1"/>
</dbReference>
<dbReference type="AlphaFoldDB" id="A0A915IDN9"/>
<dbReference type="GO" id="GO:0003714">
    <property type="term" value="F:transcription corepressor activity"/>
    <property type="evidence" value="ECO:0007669"/>
    <property type="project" value="InterPro"/>
</dbReference>
<dbReference type="Pfam" id="PF12070">
    <property type="entry name" value="SCAI"/>
    <property type="match status" value="2"/>
</dbReference>
<reference evidence="2" key="1">
    <citation type="submission" date="2022-11" db="UniProtKB">
        <authorList>
            <consortium name="WormBaseParasite"/>
        </authorList>
    </citation>
    <scope>IDENTIFICATION</scope>
</reference>
<evidence type="ECO:0000313" key="1">
    <source>
        <dbReference type="Proteomes" id="UP000887565"/>
    </source>
</evidence>
<protein>
    <submittedName>
        <fullName evidence="2">Uncharacterized protein</fullName>
    </submittedName>
</protein>